<dbReference type="InterPro" id="IPR045865">
    <property type="entry name" value="ACT-like_dom_sf"/>
</dbReference>
<dbReference type="PANTHER" id="PTHR31131:SF6">
    <property type="entry name" value="CASTOR ACT DOMAIN-CONTAINING PROTEIN"/>
    <property type="match status" value="1"/>
</dbReference>
<keyword evidence="4" id="KW-1185">Reference proteome</keyword>
<evidence type="ECO:0000259" key="2">
    <source>
        <dbReference type="Pfam" id="PF13840"/>
    </source>
</evidence>
<protein>
    <recommendedName>
        <fullName evidence="2">CASTOR ACT domain-containing protein</fullName>
    </recommendedName>
</protein>
<dbReference type="GO" id="GO:0046394">
    <property type="term" value="P:carboxylic acid biosynthetic process"/>
    <property type="evidence" value="ECO:0007669"/>
    <property type="project" value="UniProtKB-ARBA"/>
</dbReference>
<reference evidence="3" key="1">
    <citation type="submission" date="2022-07" db="EMBL/GenBank/DDBJ databases">
        <title>Phylogenomic reconstructions and comparative analyses of Kickxellomycotina fungi.</title>
        <authorList>
            <person name="Reynolds N.K."/>
            <person name="Stajich J.E."/>
            <person name="Barry K."/>
            <person name="Grigoriev I.V."/>
            <person name="Crous P."/>
            <person name="Smith M.E."/>
        </authorList>
    </citation>
    <scope>NUCLEOTIDE SEQUENCE</scope>
    <source>
        <strain evidence="3">RSA 567</strain>
    </source>
</reference>
<dbReference type="SUPFAM" id="SSF55021">
    <property type="entry name" value="ACT-like"/>
    <property type="match status" value="2"/>
</dbReference>
<sequence>MHISFINTRVRILSFPKETLPLWTHDIMRLMYTPASSKSTVKPEPFLCITENSVEYCVIASVAAFEKGFSCPRQVRFPNTSGRYYSLTHDVYYVVQVESEDEQEYQSRTILEMSAAFARAKIAIMYISTYQTDILLVKECDLRDAVCLWFEADYHVSGLNLVEPWKYTPLNTKTPAFTSEAPSPSAAPVPEVEPEAVEPPAAGLAFGPAATEHPGIDSDDVVVSGKPESVVDLPSGPLVPAQLRIMDFRVRQVGLPISHKPEWLPLLFHILFFPEMLGLARSTDRFISFVAANHEVSFVGPQNVIEVLRRTGIDASPQPRYYRLFQILYRKNLKRSGLVYDMSEEMNKANIELMYVTTYHTACIMVDEENFGVTQNILHSHQHFSSTSEGNDDSNDSEADSALG</sequence>
<dbReference type="EMBL" id="JANBQB010000230">
    <property type="protein sequence ID" value="KAJ1979217.1"/>
    <property type="molecule type" value="Genomic_DNA"/>
</dbReference>
<dbReference type="OrthoDB" id="58529at2759"/>
<dbReference type="Proteomes" id="UP001151582">
    <property type="component" value="Unassembled WGS sequence"/>
</dbReference>
<dbReference type="PANTHER" id="PTHR31131">
    <property type="entry name" value="CHROMOSOME 1, WHOLE GENOME SHOTGUN SEQUENCE"/>
    <property type="match status" value="1"/>
</dbReference>
<dbReference type="AlphaFoldDB" id="A0A9W8B333"/>
<feature type="domain" description="CASTOR ACT" evidence="2">
    <location>
        <begin position="94"/>
        <end position="146"/>
    </location>
</feature>
<dbReference type="InterPro" id="IPR027795">
    <property type="entry name" value="CASTOR_ACT_dom"/>
</dbReference>
<dbReference type="Pfam" id="PF13840">
    <property type="entry name" value="ACT_7"/>
    <property type="match status" value="1"/>
</dbReference>
<feature type="compositionally biased region" description="Acidic residues" evidence="1">
    <location>
        <begin position="390"/>
        <end position="404"/>
    </location>
</feature>
<accession>A0A9W8B333</accession>
<dbReference type="InterPro" id="IPR051719">
    <property type="entry name" value="CASTOR_mTORC1"/>
</dbReference>
<feature type="region of interest" description="Disordered" evidence="1">
    <location>
        <begin position="382"/>
        <end position="404"/>
    </location>
</feature>
<evidence type="ECO:0000313" key="3">
    <source>
        <dbReference type="EMBL" id="KAJ1979217.1"/>
    </source>
</evidence>
<gene>
    <name evidence="3" type="ORF">H4R34_002913</name>
</gene>
<dbReference type="GO" id="GO:0006520">
    <property type="term" value="P:amino acid metabolic process"/>
    <property type="evidence" value="ECO:0007669"/>
    <property type="project" value="UniProtKB-ARBA"/>
</dbReference>
<comment type="caution">
    <text evidence="3">The sequence shown here is derived from an EMBL/GenBank/DDBJ whole genome shotgun (WGS) entry which is preliminary data.</text>
</comment>
<evidence type="ECO:0000256" key="1">
    <source>
        <dbReference type="SAM" id="MobiDB-lite"/>
    </source>
</evidence>
<proteinExistence type="predicted"/>
<organism evidence="3 4">
    <name type="scientific">Dimargaris verticillata</name>
    <dbReference type="NCBI Taxonomy" id="2761393"/>
    <lineage>
        <taxon>Eukaryota</taxon>
        <taxon>Fungi</taxon>
        <taxon>Fungi incertae sedis</taxon>
        <taxon>Zoopagomycota</taxon>
        <taxon>Kickxellomycotina</taxon>
        <taxon>Dimargaritomycetes</taxon>
        <taxon>Dimargaritales</taxon>
        <taxon>Dimargaritaceae</taxon>
        <taxon>Dimargaris</taxon>
    </lineage>
</organism>
<name>A0A9W8B333_9FUNG</name>
<evidence type="ECO:0000313" key="4">
    <source>
        <dbReference type="Proteomes" id="UP001151582"/>
    </source>
</evidence>
<dbReference type="Gene3D" id="3.30.2130.10">
    <property type="entry name" value="VC0802-like"/>
    <property type="match status" value="2"/>
</dbReference>